<keyword evidence="1" id="KW-0175">Coiled coil</keyword>
<sequence>MASTPWHALNRVHLPPPAVRPTSLLAARLPRASVGLSAPAIDILLVHSQPRLLNELVNDEVLRTWSFPADIVSFCWADSVSSPHLGNTEQPAALVATADGHIWRISLHRHEEPPQQPKATAAGPTELSRVTIKIEDSDDEVEEEEEFELWNDEDGLLEDPEKLDSLSPASKRQRTSSPLPSRAPASHPPAVFPESSSSIADATRSTVKVDLKKHLVGSENDATRIICAFDGLLIFRRDKDPIYWKPQYQLVGSGSAVARQDVSVDGARLETTCYVYERQMLPDVIVVGTTSGAVYKIEKQQETFATRLLCALKEPIASLILVPSREATGLPVLVAIGTMGTVGQVHLQAENSPPSPERSTIKTLKDVKVHGAFLVQAYAYLLTKEHRLLRVTLSSLLSDNASDMERVDLPSLLSCQPILSGSDIVGFYGINCDGQVLRMSADLARWGRPQVLSDARDDISKALGELEGLSWQAKQLEAECQLENHRIARYNQLVQQLKSCVLSELDGQAGDDPPVLVSLTAFTQSVATGFNGSRRCFVRLNIRSAMNVDWSNGWSGCMRAARLVVLTALRPICNSIRRLSPVLQASLLKSHGLKMSISIYAALAYH</sequence>
<feature type="compositionally biased region" description="Polar residues" evidence="2">
    <location>
        <begin position="167"/>
        <end position="179"/>
    </location>
</feature>
<evidence type="ECO:0000313" key="4">
    <source>
        <dbReference type="Proteomes" id="UP000738325"/>
    </source>
</evidence>
<feature type="coiled-coil region" evidence="1">
    <location>
        <begin position="459"/>
        <end position="493"/>
    </location>
</feature>
<dbReference type="EMBL" id="JAAAIP010000025">
    <property type="protein sequence ID" value="KAG0328937.1"/>
    <property type="molecule type" value="Genomic_DNA"/>
</dbReference>
<dbReference type="Proteomes" id="UP000738325">
    <property type="component" value="Unassembled WGS sequence"/>
</dbReference>
<proteinExistence type="predicted"/>
<evidence type="ECO:0000256" key="2">
    <source>
        <dbReference type="SAM" id="MobiDB-lite"/>
    </source>
</evidence>
<dbReference type="AlphaFoldDB" id="A0A9P6V095"/>
<protein>
    <submittedName>
        <fullName evidence="3">Uncharacterized protein</fullName>
    </submittedName>
</protein>
<keyword evidence="4" id="KW-1185">Reference proteome</keyword>
<name>A0A9P6V095_9FUNG</name>
<reference evidence="3" key="1">
    <citation type="journal article" date="2020" name="Fungal Divers.">
        <title>Resolving the Mortierellaceae phylogeny through synthesis of multi-gene phylogenetics and phylogenomics.</title>
        <authorList>
            <person name="Vandepol N."/>
            <person name="Liber J."/>
            <person name="Desiro A."/>
            <person name="Na H."/>
            <person name="Kennedy M."/>
            <person name="Barry K."/>
            <person name="Grigoriev I.V."/>
            <person name="Miller A.N."/>
            <person name="O'Donnell K."/>
            <person name="Stajich J.E."/>
            <person name="Bonito G."/>
        </authorList>
    </citation>
    <scope>NUCLEOTIDE SEQUENCE</scope>
    <source>
        <strain evidence="3">REB-010B</strain>
    </source>
</reference>
<evidence type="ECO:0000256" key="1">
    <source>
        <dbReference type="SAM" id="Coils"/>
    </source>
</evidence>
<dbReference type="OrthoDB" id="2360163at2759"/>
<feature type="region of interest" description="Disordered" evidence="2">
    <location>
        <begin position="109"/>
        <end position="199"/>
    </location>
</feature>
<feature type="compositionally biased region" description="Acidic residues" evidence="2">
    <location>
        <begin position="136"/>
        <end position="158"/>
    </location>
</feature>
<comment type="caution">
    <text evidence="3">The sequence shown here is derived from an EMBL/GenBank/DDBJ whole genome shotgun (WGS) entry which is preliminary data.</text>
</comment>
<accession>A0A9P6V095</accession>
<organism evidence="3 4">
    <name type="scientific">Dissophora globulifera</name>
    <dbReference type="NCBI Taxonomy" id="979702"/>
    <lineage>
        <taxon>Eukaryota</taxon>
        <taxon>Fungi</taxon>
        <taxon>Fungi incertae sedis</taxon>
        <taxon>Mucoromycota</taxon>
        <taxon>Mortierellomycotina</taxon>
        <taxon>Mortierellomycetes</taxon>
        <taxon>Mortierellales</taxon>
        <taxon>Mortierellaceae</taxon>
        <taxon>Dissophora</taxon>
    </lineage>
</organism>
<gene>
    <name evidence="3" type="ORF">BGZ99_004011</name>
</gene>
<evidence type="ECO:0000313" key="3">
    <source>
        <dbReference type="EMBL" id="KAG0328937.1"/>
    </source>
</evidence>